<dbReference type="SMART" id="SM00490">
    <property type="entry name" value="HELICc"/>
    <property type="match status" value="1"/>
</dbReference>
<comment type="caution">
    <text evidence="7">The sequence shown here is derived from an EMBL/GenBank/DDBJ whole genome shotgun (WGS) entry which is preliminary data.</text>
</comment>
<dbReference type="InterPro" id="IPR007527">
    <property type="entry name" value="Znf_SWIM"/>
</dbReference>
<dbReference type="GO" id="GO:0005524">
    <property type="term" value="F:ATP binding"/>
    <property type="evidence" value="ECO:0007669"/>
    <property type="project" value="InterPro"/>
</dbReference>
<evidence type="ECO:0000259" key="5">
    <source>
        <dbReference type="PROSITE" id="PS51192"/>
    </source>
</evidence>
<evidence type="ECO:0000256" key="2">
    <source>
        <dbReference type="PROSITE-ProRule" id="PRU00325"/>
    </source>
</evidence>
<dbReference type="CDD" id="cd18012">
    <property type="entry name" value="DEXQc_arch_SWI2_SNF2"/>
    <property type="match status" value="1"/>
</dbReference>
<dbReference type="GO" id="GO:0008270">
    <property type="term" value="F:zinc ion binding"/>
    <property type="evidence" value="ECO:0007669"/>
    <property type="project" value="UniProtKB-KW"/>
</dbReference>
<evidence type="ECO:0000313" key="8">
    <source>
        <dbReference type="Proteomes" id="UP000461880"/>
    </source>
</evidence>
<dbReference type="RefSeq" id="WP_154505146.1">
    <property type="nucleotide sequence ID" value="NZ_VUMN01000022.1"/>
</dbReference>
<evidence type="ECO:0000313" key="7">
    <source>
        <dbReference type="EMBL" id="MSS59056.1"/>
    </source>
</evidence>
<dbReference type="Proteomes" id="UP000461880">
    <property type="component" value="Unassembled WGS sequence"/>
</dbReference>
<dbReference type="InterPro" id="IPR014001">
    <property type="entry name" value="Helicase_ATP-bd"/>
</dbReference>
<dbReference type="SUPFAM" id="SSF52540">
    <property type="entry name" value="P-loop containing nucleoside triphosphate hydrolases"/>
    <property type="match status" value="2"/>
</dbReference>
<dbReference type="InterPro" id="IPR049730">
    <property type="entry name" value="SNF2/RAD54-like_C"/>
</dbReference>
<keyword evidence="8" id="KW-1185">Reference proteome</keyword>
<reference evidence="7 8" key="1">
    <citation type="submission" date="2019-08" db="EMBL/GenBank/DDBJ databases">
        <title>In-depth cultivation of the pig gut microbiome towards novel bacterial diversity and tailored functional studies.</title>
        <authorList>
            <person name="Wylensek D."/>
            <person name="Hitch T.C.A."/>
            <person name="Clavel T."/>
        </authorList>
    </citation>
    <scope>NUCLEOTIDE SEQUENCE [LARGE SCALE GENOMIC DNA]</scope>
    <source>
        <strain evidence="7 8">Oil+RF-744-GAM-WT-6</strain>
    </source>
</reference>
<dbReference type="PROSITE" id="PS50966">
    <property type="entry name" value="ZF_SWIM"/>
    <property type="match status" value="1"/>
</dbReference>
<keyword evidence="2" id="KW-0863">Zinc-finger</keyword>
<dbReference type="InterPro" id="IPR038718">
    <property type="entry name" value="SNF2-like_sf"/>
</dbReference>
<dbReference type="Gene3D" id="3.40.50.300">
    <property type="entry name" value="P-loop containing nucleotide triphosphate hydrolases"/>
    <property type="match status" value="1"/>
</dbReference>
<dbReference type="Pfam" id="PF00271">
    <property type="entry name" value="Helicase_C"/>
    <property type="match status" value="1"/>
</dbReference>
<evidence type="ECO:0000259" key="4">
    <source>
        <dbReference type="PROSITE" id="PS50966"/>
    </source>
</evidence>
<proteinExistence type="predicted"/>
<keyword evidence="1" id="KW-0378">Hydrolase</keyword>
<keyword evidence="2" id="KW-0479">Metal-binding</keyword>
<organism evidence="7 8">
    <name type="scientific">Stecheria intestinalis</name>
    <dbReference type="NCBI Taxonomy" id="2606630"/>
    <lineage>
        <taxon>Bacteria</taxon>
        <taxon>Bacillati</taxon>
        <taxon>Bacillota</taxon>
        <taxon>Erysipelotrichia</taxon>
        <taxon>Erysipelotrichales</taxon>
        <taxon>Erysipelotrichaceae</taxon>
        <taxon>Stecheria</taxon>
    </lineage>
</organism>
<dbReference type="Pfam" id="PF00176">
    <property type="entry name" value="SNF2-rel_dom"/>
    <property type="match status" value="1"/>
</dbReference>
<accession>A0A7X2NTN3</accession>
<dbReference type="FunFam" id="3.40.50.300:FF:000533">
    <property type="entry name" value="Helicase, Snf2 family"/>
    <property type="match status" value="1"/>
</dbReference>
<dbReference type="PANTHER" id="PTHR10799">
    <property type="entry name" value="SNF2/RAD54 HELICASE FAMILY"/>
    <property type="match status" value="1"/>
</dbReference>
<dbReference type="InterPro" id="IPR013663">
    <property type="entry name" value="Helicase_SWF/SNF/SWI_bac"/>
</dbReference>
<dbReference type="SMART" id="SM00487">
    <property type="entry name" value="DEXDc"/>
    <property type="match status" value="1"/>
</dbReference>
<dbReference type="CDD" id="cd18793">
    <property type="entry name" value="SF2_C_SNF"/>
    <property type="match status" value="1"/>
</dbReference>
<dbReference type="Pfam" id="PF08455">
    <property type="entry name" value="SNF2_assoc"/>
    <property type="match status" value="1"/>
</dbReference>
<name>A0A7X2NTN3_9FIRM</name>
<evidence type="ECO:0000256" key="1">
    <source>
        <dbReference type="ARBA" id="ARBA00022801"/>
    </source>
</evidence>
<dbReference type="InterPro" id="IPR001650">
    <property type="entry name" value="Helicase_C-like"/>
</dbReference>
<dbReference type="InterPro" id="IPR000330">
    <property type="entry name" value="SNF2_N"/>
</dbReference>
<dbReference type="Gene3D" id="3.40.50.10810">
    <property type="entry name" value="Tandem AAA-ATPase domain"/>
    <property type="match status" value="1"/>
</dbReference>
<evidence type="ECO:0000256" key="3">
    <source>
        <dbReference type="SAM" id="MobiDB-lite"/>
    </source>
</evidence>
<sequence length="1342" mass="152098">MMKTDDDKTALLSREEKKNLFHLNDDPKSEEPMRTEIEWRNLFDAETLRQARKPETQEKVDADIRWGSADGYYYPGRDEFAEYGRPSRGSYRGDCYFIQIRKFPEHPGEKLDPSNISCTCRESRKGILCMHEAAVLYKLEEEKGGLLVAEETSREAEKRIYQIRHAKKQAMLEAAQLSYGTAERPVLDLFQDRAVPKGLVLYDLRAALKDYVTDEFSIRMAEQALIEHRKDIFPSFDENVTREGKHILAGEVWMADDLTHTQFIAGTISLQGNQLTCQAADGYFDETRTVKPADGWLNINGLIIVSLLWDKIDELSSKIPDFTDANALGFFASLEKAENQEETEDTAAEDRRLETAELLPRIAMEDGSAKLTFKIRSGPGRSFVIRNLQELVWACHSEQPMALSKTESIDFGTYRFTKESLPLFDFIQRRVGDVENVNDQIENRNMFRNVRTLKVGSSLELTGAVLDNFYDAAKGLQAEYQDKTNQIKAADIPVGHHDIHISLTADPVQDARGTFAGVAVQGLIPVMLAGSGSHRYVLDSSGLSRVSGKELGMMKPFLAVADSSGYFRFQVGIDHLQEFYYRVVPALLQSSYVTFTDHASEQAEKMLPPEPRFDFWMDCTDLSEVADPSAALLSINVPIKALIGSGNANYLVTLIAKVSYEDHPDEEARTYTMSPEQNVPCTEYRDHVQEKRVSDVLKNLLPLTSDQGKQSAYAALMTEENLFRFLRRDLSRLERYGRLHGTDAFRRHTIRPVPQVKIGVSVHSSVMDLSMTSDLSEEELLGVWNSYRLKKRYHLLSSGDFIDLSDPGSLKEIDSLLAGLELKPEEVASSGASLPLYRALYVDHLLEAHEQIVSSRDRVYRALIRSFKAIDDAELEPPAELADTLRPYQTYGYKWIRTLENAGFAGILADEMGLGKTLQMISVLLEDYKEDSSRSPSLIVCPASLVYNWKEEFQKFAPDLKVTPIAGSTVVRKKAMAEKDTKVYIISYDLLKRSITEFSDKQFWYAVLDEAQYIKNAGAAVSKAVKTLKAEHRFALTGTPIENRLSELWSIFDFLMPGFLYDRKTFEQRFEIPIVRNEDKEASEKLKNMTAPFILRRKKADVLRDLPERLEEVRYVPISGEQEKLYSAEVVRLKNMIGQPDESGAKIRIFAELTRIREICCDPSLLFEDYHGESAKREALTELIQQAIDGGHRMLIFSQFTSMLALIEQDLKQAGIEYYILTGSTSKEKRIQLVHSFNEGRVPVFLISLKAGGTGLNLTGADTVIHYDPWWNLAAQNQATDRAHRIGQTKQVTVYRLITKGTIEEKILKLQEEKHDLAESVLSGDSKSLSELTSEELMELFR</sequence>
<protein>
    <submittedName>
        <fullName evidence="7">Uncharacterized protein</fullName>
    </submittedName>
</protein>
<feature type="domain" description="SWIM-type" evidence="4">
    <location>
        <begin position="96"/>
        <end position="140"/>
    </location>
</feature>
<dbReference type="GO" id="GO:0016787">
    <property type="term" value="F:hydrolase activity"/>
    <property type="evidence" value="ECO:0007669"/>
    <property type="project" value="UniProtKB-KW"/>
</dbReference>
<evidence type="ECO:0000259" key="6">
    <source>
        <dbReference type="PROSITE" id="PS51194"/>
    </source>
</evidence>
<gene>
    <name evidence="7" type="ORF">FYJ51_09105</name>
</gene>
<feature type="domain" description="Helicase ATP-binding" evidence="5">
    <location>
        <begin position="897"/>
        <end position="1058"/>
    </location>
</feature>
<feature type="domain" description="Helicase C-terminal" evidence="6">
    <location>
        <begin position="1179"/>
        <end position="1333"/>
    </location>
</feature>
<dbReference type="PROSITE" id="PS51194">
    <property type="entry name" value="HELICASE_CTER"/>
    <property type="match status" value="1"/>
</dbReference>
<keyword evidence="2" id="KW-0862">Zinc</keyword>
<dbReference type="EMBL" id="VUMN01000022">
    <property type="protein sequence ID" value="MSS59056.1"/>
    <property type="molecule type" value="Genomic_DNA"/>
</dbReference>
<dbReference type="InterPro" id="IPR027417">
    <property type="entry name" value="P-loop_NTPase"/>
</dbReference>
<dbReference type="PROSITE" id="PS51192">
    <property type="entry name" value="HELICASE_ATP_BIND_1"/>
    <property type="match status" value="1"/>
</dbReference>
<feature type="region of interest" description="Disordered" evidence="3">
    <location>
        <begin position="1"/>
        <end position="34"/>
    </location>
</feature>